<evidence type="ECO:0000256" key="1">
    <source>
        <dbReference type="SAM" id="SignalP"/>
    </source>
</evidence>
<dbReference type="SUPFAM" id="SSF55144">
    <property type="entry name" value="LigT-like"/>
    <property type="match status" value="1"/>
</dbReference>
<comment type="caution">
    <text evidence="3">The sequence shown here is derived from an EMBL/GenBank/DDBJ whole genome shotgun (WGS) entry which is preliminary data.</text>
</comment>
<dbReference type="EMBL" id="MAAO01000006">
    <property type="protein sequence ID" value="OUR96355.1"/>
    <property type="molecule type" value="Genomic_DNA"/>
</dbReference>
<reference evidence="4" key="1">
    <citation type="journal article" date="2017" name="Proc. Natl. Acad. Sci. U.S.A.">
        <title>Simulation of Deepwater Horizon oil plume reveals substrate specialization within a complex community of hydrocarbon-degraders.</title>
        <authorList>
            <person name="Hu P."/>
            <person name="Dubinsky E.A."/>
            <person name="Probst A.J."/>
            <person name="Wang J."/>
            <person name="Sieber C.M.K."/>
            <person name="Tom L.M."/>
            <person name="Gardinali P."/>
            <person name="Banfield J.F."/>
            <person name="Atlas R.M."/>
            <person name="Andersen G.L."/>
        </authorList>
    </citation>
    <scope>NUCLEOTIDE SEQUENCE [LARGE SCALE GENOMIC DNA]</scope>
</reference>
<gene>
    <name evidence="3" type="ORF">A9Q84_08345</name>
</gene>
<feature type="chain" id="PRO_5012418524" description="Swiss Army Knife 2H phosphoesterase domain-containing protein" evidence="1">
    <location>
        <begin position="20"/>
        <end position="207"/>
    </location>
</feature>
<accession>A0A1Y5F6J6</accession>
<evidence type="ECO:0000313" key="4">
    <source>
        <dbReference type="Proteomes" id="UP000196531"/>
    </source>
</evidence>
<dbReference type="AlphaFoldDB" id="A0A1Y5F6J6"/>
<dbReference type="Gene3D" id="3.90.1140.10">
    <property type="entry name" value="Cyclic phosphodiesterase"/>
    <property type="match status" value="1"/>
</dbReference>
<dbReference type="InterPro" id="IPR054498">
    <property type="entry name" value="2H-SAK"/>
</dbReference>
<feature type="domain" description="Swiss Army Knife 2H phosphoesterase" evidence="2">
    <location>
        <begin position="51"/>
        <end position="187"/>
    </location>
</feature>
<protein>
    <recommendedName>
        <fullName evidence="2">Swiss Army Knife 2H phosphoesterase domain-containing protein</fullName>
    </recommendedName>
</protein>
<evidence type="ECO:0000313" key="3">
    <source>
        <dbReference type="EMBL" id="OUR96355.1"/>
    </source>
</evidence>
<dbReference type="Proteomes" id="UP000196531">
    <property type="component" value="Unassembled WGS sequence"/>
</dbReference>
<feature type="signal peptide" evidence="1">
    <location>
        <begin position="1"/>
        <end position="19"/>
    </location>
</feature>
<organism evidence="3 4">
    <name type="scientific">Halobacteriovorax marinus</name>
    <dbReference type="NCBI Taxonomy" id="97084"/>
    <lineage>
        <taxon>Bacteria</taxon>
        <taxon>Pseudomonadati</taxon>
        <taxon>Bdellovibrionota</taxon>
        <taxon>Bacteriovoracia</taxon>
        <taxon>Bacteriovoracales</taxon>
        <taxon>Halobacteriovoraceae</taxon>
        <taxon>Halobacteriovorax</taxon>
    </lineage>
</organism>
<name>A0A1Y5F6J6_9BACT</name>
<sequence length="207" mass="23599">MKKVLLILIIFSLNTLSFAQRRYTVDSSIFDVAPFKYHMGSGAFQRSLQMNVNFPAVQDIFKTLDKELKGKLTKRNARIEAHITVITPPEFDSKLAEFISIEEIHQLALAKGIQHSTFDIVCIGKGEAKISGELEETYYLVIQSNALNKLREEIRDLYISRGGNPQQFSATDYYPHITIGYTSKDLHIGPHGVKKNIESCYRDIDIW</sequence>
<keyword evidence="1" id="KW-0732">Signal</keyword>
<dbReference type="Pfam" id="PF22547">
    <property type="entry name" value="2H-SAK"/>
    <property type="match status" value="1"/>
</dbReference>
<evidence type="ECO:0000259" key="2">
    <source>
        <dbReference type="Pfam" id="PF22547"/>
    </source>
</evidence>
<proteinExistence type="predicted"/>
<dbReference type="InterPro" id="IPR009097">
    <property type="entry name" value="Cyclic_Pdiesterase"/>
</dbReference>